<dbReference type="Pfam" id="PF01965">
    <property type="entry name" value="DJ-1_PfpI"/>
    <property type="match status" value="1"/>
</dbReference>
<gene>
    <name evidence="2" type="primary">thiJ</name>
    <name evidence="2" type="ordered locus">WS1278</name>
</gene>
<dbReference type="Proteomes" id="UP000000422">
    <property type="component" value="Chromosome"/>
</dbReference>
<sequence length="185" mass="19939">MMQKVVLVPLAKGFEELEAVTIIDVLRRAGARVVVAGLDSTDLVQSQGGIFIRPDSKMELIEPQNIDMIVLPGGWGGTVALASHPLVRSMVEALHKRQKPIGAICAAPYALSEIGVIEGQYTCYPGIQEKIQRGEFVESLVVESDHIFTSQGPATALPFALALVEKLFGKAQRDEVARAMLVSDS</sequence>
<feature type="domain" description="DJ-1/PfpI" evidence="1">
    <location>
        <begin position="6"/>
        <end position="165"/>
    </location>
</feature>
<dbReference type="RefSeq" id="WP_011139143.1">
    <property type="nucleotide sequence ID" value="NC_005090.1"/>
</dbReference>
<dbReference type="eggNOG" id="COG0693">
    <property type="taxonomic scope" value="Bacteria"/>
</dbReference>
<dbReference type="PANTHER" id="PTHR48094">
    <property type="entry name" value="PROTEIN/NUCLEIC ACID DEGLYCASE DJ-1-RELATED"/>
    <property type="match status" value="1"/>
</dbReference>
<dbReference type="InterPro" id="IPR050325">
    <property type="entry name" value="Prot/Nucl_acid_deglycase"/>
</dbReference>
<dbReference type="InterPro" id="IPR006287">
    <property type="entry name" value="DJ-1"/>
</dbReference>
<dbReference type="InterPro" id="IPR002818">
    <property type="entry name" value="DJ-1/PfpI"/>
</dbReference>
<dbReference type="STRING" id="273121.WS1278"/>
<evidence type="ECO:0000313" key="3">
    <source>
        <dbReference type="Proteomes" id="UP000000422"/>
    </source>
</evidence>
<dbReference type="InterPro" id="IPR029062">
    <property type="entry name" value="Class_I_gatase-like"/>
</dbReference>
<dbReference type="GO" id="GO:0005737">
    <property type="term" value="C:cytoplasm"/>
    <property type="evidence" value="ECO:0007669"/>
    <property type="project" value="TreeGrafter"/>
</dbReference>
<dbReference type="SUPFAM" id="SSF52317">
    <property type="entry name" value="Class I glutamine amidotransferase-like"/>
    <property type="match status" value="1"/>
</dbReference>
<name>Q7M905_WOLSU</name>
<organism evidence="3">
    <name type="scientific">Wolinella succinogenes (strain ATCC 29543 / DSM 1740 / CCUG 13145 / JCM 31913 / LMG 7466 / NCTC 11488 / FDC 602W)</name>
    <name type="common">Vibrio succinogenes</name>
    <dbReference type="NCBI Taxonomy" id="273121"/>
    <lineage>
        <taxon>Bacteria</taxon>
        <taxon>Pseudomonadati</taxon>
        <taxon>Campylobacterota</taxon>
        <taxon>Epsilonproteobacteria</taxon>
        <taxon>Campylobacterales</taxon>
        <taxon>Helicobacteraceae</taxon>
        <taxon>Wolinella</taxon>
    </lineage>
</organism>
<dbReference type="HOGENOM" id="CLU_000445_44_2_7"/>
<accession>Q7M905</accession>
<dbReference type="Gene3D" id="3.40.50.880">
    <property type="match status" value="1"/>
</dbReference>
<proteinExistence type="predicted"/>
<reference evidence="2 3" key="1">
    <citation type="journal article" date="2003" name="Proc. Natl. Acad. Sci. U.S.A.">
        <title>Complete genome sequence and analysis of Wolinella succinogenes.</title>
        <authorList>
            <person name="Baar C."/>
            <person name="Eppinger M."/>
            <person name="Raddatz G."/>
            <person name="Simon JM."/>
            <person name="Lanz C."/>
            <person name="Klimmek O."/>
            <person name="Nandakumar R."/>
            <person name="Gross R."/>
            <person name="Rosinus A."/>
            <person name="Keller H."/>
            <person name="Jagtap P."/>
            <person name="Linke B."/>
            <person name="Meyer F."/>
            <person name="Lederer H."/>
            <person name="Schuster S.C."/>
        </authorList>
    </citation>
    <scope>NUCLEOTIDE SEQUENCE [LARGE SCALE GENOMIC DNA]</scope>
    <source>
        <strain evidence="3">ATCC 29543 / DSM 1740 / CCUG 13145 / JCM 31913 / LMG 7466 / NCTC 11488 / FDC 602W</strain>
    </source>
</reference>
<dbReference type="AlphaFoldDB" id="Q7M905"/>
<dbReference type="CDD" id="cd03135">
    <property type="entry name" value="GATase1_DJ-1"/>
    <property type="match status" value="1"/>
</dbReference>
<evidence type="ECO:0000259" key="1">
    <source>
        <dbReference type="Pfam" id="PF01965"/>
    </source>
</evidence>
<dbReference type="PANTHER" id="PTHR48094:SF12">
    <property type="entry name" value="PARKINSON DISEASE PROTEIN 7 HOMOLOG"/>
    <property type="match status" value="1"/>
</dbReference>
<dbReference type="EMBL" id="BX571660">
    <property type="protein sequence ID" value="CAE10357.1"/>
    <property type="molecule type" value="Genomic_DNA"/>
</dbReference>
<dbReference type="NCBIfam" id="TIGR01383">
    <property type="entry name" value="not_thiJ"/>
    <property type="match status" value="1"/>
</dbReference>
<keyword evidence="3" id="KW-1185">Reference proteome</keyword>
<dbReference type="KEGG" id="wsu:WS1278"/>
<evidence type="ECO:0000313" key="2">
    <source>
        <dbReference type="EMBL" id="CAE10357.1"/>
    </source>
</evidence>
<protein>
    <submittedName>
        <fullName evidence="2">MONOPHOSPHATE SYNTHESISPROTEIN</fullName>
    </submittedName>
</protein>